<proteinExistence type="predicted"/>
<comment type="caution">
    <text evidence="1">The sequence shown here is derived from an EMBL/GenBank/DDBJ whole genome shotgun (WGS) entry which is preliminary data.</text>
</comment>
<sequence length="60" mass="7004">MRFPIHTISILIVADDTSIIYISIGLRFEVNLYTVNTVHNIVLQTLHEDLYMKMMAGFKY</sequence>
<accession>A0A7J3MWJ6</accession>
<organism evidence="1">
    <name type="scientific">Ignisphaera aggregans</name>
    <dbReference type="NCBI Taxonomy" id="334771"/>
    <lineage>
        <taxon>Archaea</taxon>
        <taxon>Thermoproteota</taxon>
        <taxon>Thermoprotei</taxon>
        <taxon>Desulfurococcales</taxon>
        <taxon>Desulfurococcaceae</taxon>
        <taxon>Ignisphaera</taxon>
    </lineage>
</organism>
<dbReference type="AlphaFoldDB" id="A0A7J3MWJ6"/>
<reference evidence="1" key="1">
    <citation type="journal article" date="2020" name="mSystems">
        <title>Genome- and Community-Level Interaction Insights into Carbon Utilization and Element Cycling Functions of Hydrothermarchaeota in Hydrothermal Sediment.</title>
        <authorList>
            <person name="Zhou Z."/>
            <person name="Liu Y."/>
            <person name="Xu W."/>
            <person name="Pan J."/>
            <person name="Luo Z.H."/>
            <person name="Li M."/>
        </authorList>
    </citation>
    <scope>NUCLEOTIDE SEQUENCE [LARGE SCALE GENOMIC DNA]</scope>
    <source>
        <strain evidence="1">SpSt-688</strain>
    </source>
</reference>
<dbReference type="EMBL" id="DTDH01000012">
    <property type="protein sequence ID" value="HGT97907.1"/>
    <property type="molecule type" value="Genomic_DNA"/>
</dbReference>
<gene>
    <name evidence="1" type="ORF">ENU64_00565</name>
</gene>
<evidence type="ECO:0000313" key="1">
    <source>
        <dbReference type="EMBL" id="HGT97907.1"/>
    </source>
</evidence>
<protein>
    <submittedName>
        <fullName evidence="1">Uncharacterized protein</fullName>
    </submittedName>
</protein>
<name>A0A7J3MWJ6_9CREN</name>